<dbReference type="AlphaFoldDB" id="A0A915IAS4"/>
<evidence type="ECO:0000313" key="2">
    <source>
        <dbReference type="WBParaSite" id="nRc.2.0.1.t10873-RA"/>
    </source>
</evidence>
<reference evidence="2" key="1">
    <citation type="submission" date="2022-11" db="UniProtKB">
        <authorList>
            <consortium name="WormBaseParasite"/>
        </authorList>
    </citation>
    <scope>IDENTIFICATION</scope>
</reference>
<dbReference type="WBParaSite" id="nRc.2.0.1.t10873-RA">
    <property type="protein sequence ID" value="nRc.2.0.1.t10873-RA"/>
    <property type="gene ID" value="nRc.2.0.1.g10873"/>
</dbReference>
<dbReference type="Proteomes" id="UP000887565">
    <property type="component" value="Unplaced"/>
</dbReference>
<sequence>MLHKKRITEQAAIKGLQGERAIPFQQKKENLLEANKINKLMGAYHQMNQFGLDCWKKKYHQKQCLYYELLENGAKPRKARSVEIVVKEESSILDEIDQLTREAWSRENDNSSSNKL</sequence>
<protein>
    <submittedName>
        <fullName evidence="2">Uncharacterized protein</fullName>
    </submittedName>
</protein>
<proteinExistence type="predicted"/>
<organism evidence="1 2">
    <name type="scientific">Romanomermis culicivorax</name>
    <name type="common">Nematode worm</name>
    <dbReference type="NCBI Taxonomy" id="13658"/>
    <lineage>
        <taxon>Eukaryota</taxon>
        <taxon>Metazoa</taxon>
        <taxon>Ecdysozoa</taxon>
        <taxon>Nematoda</taxon>
        <taxon>Enoplea</taxon>
        <taxon>Dorylaimia</taxon>
        <taxon>Mermithida</taxon>
        <taxon>Mermithoidea</taxon>
        <taxon>Mermithidae</taxon>
        <taxon>Romanomermis</taxon>
    </lineage>
</organism>
<name>A0A915IAS4_ROMCU</name>
<accession>A0A915IAS4</accession>
<keyword evidence="1" id="KW-1185">Reference proteome</keyword>
<evidence type="ECO:0000313" key="1">
    <source>
        <dbReference type="Proteomes" id="UP000887565"/>
    </source>
</evidence>